<dbReference type="EMBL" id="WEHX01000184">
    <property type="protein sequence ID" value="KAB7651032.1"/>
    <property type="molecule type" value="Genomic_DNA"/>
</dbReference>
<dbReference type="PANTHER" id="PTHR30429:SF0">
    <property type="entry name" value="METHIONINE-BINDING LIPOPROTEIN METQ"/>
    <property type="match status" value="1"/>
</dbReference>
<name>A0A6I1EQF1_9BURK</name>
<dbReference type="AlphaFoldDB" id="A0A6I1EQF1"/>
<comment type="caution">
    <text evidence="8">The sequence shown here is derived from an EMBL/GenBank/DDBJ whole genome shotgun (WGS) entry which is preliminary data.</text>
</comment>
<evidence type="ECO:0000256" key="6">
    <source>
        <dbReference type="ARBA" id="ARBA00023288"/>
    </source>
</evidence>
<dbReference type="Proteomes" id="UP000430564">
    <property type="component" value="Unassembled WGS sequence"/>
</dbReference>
<keyword evidence="3 7" id="KW-0732">Signal</keyword>
<evidence type="ECO:0000256" key="4">
    <source>
        <dbReference type="ARBA" id="ARBA00023136"/>
    </source>
</evidence>
<evidence type="ECO:0000313" key="9">
    <source>
        <dbReference type="Proteomes" id="UP000430564"/>
    </source>
</evidence>
<evidence type="ECO:0000256" key="3">
    <source>
        <dbReference type="ARBA" id="ARBA00022729"/>
    </source>
</evidence>
<comment type="similarity">
    <text evidence="2">Belongs to the NlpA lipoprotein family.</text>
</comment>
<keyword evidence="4" id="KW-0472">Membrane</keyword>
<dbReference type="SUPFAM" id="SSF53850">
    <property type="entry name" value="Periplasmic binding protein-like II"/>
    <property type="match status" value="1"/>
</dbReference>
<proteinExistence type="inferred from homology"/>
<organism evidence="8 9">
    <name type="scientific">Sutterella seckii</name>
    <dbReference type="NCBI Taxonomy" id="1944635"/>
    <lineage>
        <taxon>Bacteria</taxon>
        <taxon>Pseudomonadati</taxon>
        <taxon>Pseudomonadota</taxon>
        <taxon>Betaproteobacteria</taxon>
        <taxon>Burkholderiales</taxon>
        <taxon>Sutterellaceae</taxon>
        <taxon>Sutterella</taxon>
    </lineage>
</organism>
<dbReference type="OrthoDB" id="9812878at2"/>
<feature type="signal peptide" evidence="7">
    <location>
        <begin position="1"/>
        <end position="24"/>
    </location>
</feature>
<comment type="subcellular location">
    <subcellularLocation>
        <location evidence="1">Membrane</location>
        <topology evidence="1">Lipid-anchor</topology>
    </subcellularLocation>
</comment>
<keyword evidence="6" id="KW-0449">Lipoprotein</keyword>
<sequence length="263" mass="28367">MKSFAGAAAAGVLAFTAFSSAAAAADVIRIGATPVPHADILNFIKPKLEKEGIELKVTEFTDFVQLNLALNNKDLDANYFQSTPYLETYEKQYGVKFATLVGVHLEPMAVYSKKYKSLSEIPEGSRIALPSYPTTEGRALKVLESTGLIKLREGASLLSTVRDIAENPKKLTFYELEAAQVPLALNDVAAAVINANFALQAGLSPIKDSIAIEPSSSPFVNIVVVRPGDETKPAFQKLKAAITSPEVKKFIEEKYKGGVIPTF</sequence>
<dbReference type="PIRSF" id="PIRSF002854">
    <property type="entry name" value="MetQ"/>
    <property type="match status" value="1"/>
</dbReference>
<evidence type="ECO:0000256" key="5">
    <source>
        <dbReference type="ARBA" id="ARBA00023139"/>
    </source>
</evidence>
<evidence type="ECO:0000313" key="8">
    <source>
        <dbReference type="EMBL" id="KAB7651032.1"/>
    </source>
</evidence>
<gene>
    <name evidence="8" type="ORF">GBM95_11685</name>
</gene>
<dbReference type="GO" id="GO:0016020">
    <property type="term" value="C:membrane"/>
    <property type="evidence" value="ECO:0007669"/>
    <property type="project" value="UniProtKB-SubCell"/>
</dbReference>
<protein>
    <submittedName>
        <fullName evidence="8">ABC transporter substrate-binding protein</fullName>
    </submittedName>
</protein>
<dbReference type="PANTHER" id="PTHR30429">
    <property type="entry name" value="D-METHIONINE-BINDING LIPOPROTEIN METQ"/>
    <property type="match status" value="1"/>
</dbReference>
<keyword evidence="5" id="KW-0564">Palmitate</keyword>
<dbReference type="Gene3D" id="3.40.190.10">
    <property type="entry name" value="Periplasmic binding protein-like II"/>
    <property type="match status" value="2"/>
</dbReference>
<dbReference type="InterPro" id="IPR004872">
    <property type="entry name" value="Lipoprotein_NlpA"/>
</dbReference>
<evidence type="ECO:0000256" key="2">
    <source>
        <dbReference type="ARBA" id="ARBA00008973"/>
    </source>
</evidence>
<reference evidence="8 9" key="1">
    <citation type="submission" date="2019-10" db="EMBL/GenBank/DDBJ databases">
        <title>Genome diversity of Sutterella seckii.</title>
        <authorList>
            <person name="Chaplin A.V."/>
            <person name="Sokolova S.R."/>
            <person name="Mosin K.A."/>
            <person name="Ivanova E.L."/>
            <person name="Kochetkova T.O."/>
            <person name="Goltsov A.Y."/>
            <person name="Trofimov D.Y."/>
            <person name="Efimov B.A."/>
        </authorList>
    </citation>
    <scope>NUCLEOTIDE SEQUENCE [LARGE SCALE GENOMIC DNA]</scope>
    <source>
        <strain evidence="8 9">ASD393</strain>
    </source>
</reference>
<dbReference type="Pfam" id="PF03180">
    <property type="entry name" value="Lipoprotein_9"/>
    <property type="match status" value="1"/>
</dbReference>
<feature type="chain" id="PRO_5026255117" evidence="7">
    <location>
        <begin position="25"/>
        <end position="263"/>
    </location>
</feature>
<evidence type="ECO:0000256" key="1">
    <source>
        <dbReference type="ARBA" id="ARBA00004635"/>
    </source>
</evidence>
<dbReference type="CDD" id="cd13597">
    <property type="entry name" value="PBP2_lipoprotein_Tp32"/>
    <property type="match status" value="1"/>
</dbReference>
<accession>A0A6I1EQF1</accession>
<evidence type="ECO:0000256" key="7">
    <source>
        <dbReference type="SAM" id="SignalP"/>
    </source>
</evidence>